<comment type="similarity">
    <text evidence="1">Belongs to the UPF0423 family.</text>
</comment>
<name>A0ABP8LGA5_9MICO</name>
<protein>
    <recommendedName>
        <fullName evidence="5">Fe2+ transport protein</fullName>
    </recommendedName>
</protein>
<keyword evidence="4" id="KW-1185">Reference proteome</keyword>
<dbReference type="Proteomes" id="UP001500622">
    <property type="component" value="Unassembled WGS sequence"/>
</dbReference>
<evidence type="ECO:0000313" key="3">
    <source>
        <dbReference type="EMBL" id="GAA4429112.1"/>
    </source>
</evidence>
<gene>
    <name evidence="3" type="ORF">GCM10023169_31030</name>
</gene>
<accession>A0ABP8LGA5</accession>
<proteinExistence type="inferred from homology"/>
<sequence length="189" mass="21183">MTGTSPPMDPSSSEATKDQLDLALVQGRAYGDAVEHMVTRVAHDGGSEQVGPYEVGYAVEDAEGMYHLEDGELVWHNPQQENTHLEIVVRDAADGRFVPCLDVRVELVSPSGERLGPERQELVWHPMMYHYGKNWTVPEDGEYTVRVHIDPPSFMRHDEINGRRFAEPVEVELTGVKIQRGAEPVEPPE</sequence>
<evidence type="ECO:0000313" key="4">
    <source>
        <dbReference type="Proteomes" id="UP001500622"/>
    </source>
</evidence>
<comment type="caution">
    <text evidence="3">The sequence shown here is derived from an EMBL/GenBank/DDBJ whole genome shotgun (WGS) entry which is preliminary data.</text>
</comment>
<dbReference type="InterPro" id="IPR018470">
    <property type="entry name" value="Metal-bd_Tp34-typ"/>
</dbReference>
<dbReference type="RefSeq" id="WP_345217174.1">
    <property type="nucleotide sequence ID" value="NZ_BAABGN010000012.1"/>
</dbReference>
<dbReference type="InterPro" id="IPR038482">
    <property type="entry name" value="Tp34-type_sf"/>
</dbReference>
<dbReference type="Gene3D" id="2.60.40.2480">
    <property type="entry name" value="Periplasmic metal-binding protein Tp34-type"/>
    <property type="match status" value="1"/>
</dbReference>
<dbReference type="EMBL" id="BAABGN010000012">
    <property type="protein sequence ID" value="GAA4429112.1"/>
    <property type="molecule type" value="Genomic_DNA"/>
</dbReference>
<evidence type="ECO:0000256" key="2">
    <source>
        <dbReference type="ARBA" id="ARBA00022729"/>
    </source>
</evidence>
<evidence type="ECO:0008006" key="5">
    <source>
        <dbReference type="Google" id="ProtNLM"/>
    </source>
</evidence>
<evidence type="ECO:0000256" key="1">
    <source>
        <dbReference type="ARBA" id="ARBA00010013"/>
    </source>
</evidence>
<organism evidence="3 4">
    <name type="scientific">Georgenia halophila</name>
    <dbReference type="NCBI Taxonomy" id="620889"/>
    <lineage>
        <taxon>Bacteria</taxon>
        <taxon>Bacillati</taxon>
        <taxon>Actinomycetota</taxon>
        <taxon>Actinomycetes</taxon>
        <taxon>Micrococcales</taxon>
        <taxon>Bogoriellaceae</taxon>
        <taxon>Georgenia</taxon>
    </lineage>
</organism>
<dbReference type="Pfam" id="PF10634">
    <property type="entry name" value="Iron_transport"/>
    <property type="match status" value="1"/>
</dbReference>
<keyword evidence="2" id="KW-0732">Signal</keyword>
<reference evidence="4" key="1">
    <citation type="journal article" date="2019" name="Int. J. Syst. Evol. Microbiol.">
        <title>The Global Catalogue of Microorganisms (GCM) 10K type strain sequencing project: providing services to taxonomists for standard genome sequencing and annotation.</title>
        <authorList>
            <consortium name="The Broad Institute Genomics Platform"/>
            <consortium name="The Broad Institute Genome Sequencing Center for Infectious Disease"/>
            <person name="Wu L."/>
            <person name="Ma J."/>
        </authorList>
    </citation>
    <scope>NUCLEOTIDE SEQUENCE [LARGE SCALE GENOMIC DNA]</scope>
    <source>
        <strain evidence="4">JCM 17810</strain>
    </source>
</reference>